<reference evidence="2" key="1">
    <citation type="journal article" date="2017" name="J. Phycol.">
        <title>Analysis of chloroplast genomes and a supermatrix inform reclassification of the Rhodomelaceae (Rhodophyta).</title>
        <authorList>
            <person name="Diaz-Tapia P."/>
            <person name="Maggs C.A."/>
            <person name="West J.A."/>
            <person name="Verbruggen H."/>
        </authorList>
    </citation>
    <scope>NUCLEOTIDE SEQUENCE</scope>
    <source>
        <strain evidence="2">PD1561</strain>
    </source>
</reference>
<accession>A0A1Z1MQ45</accession>
<keyword evidence="1" id="KW-1133">Transmembrane helix</keyword>
<evidence type="ECO:0000313" key="2">
    <source>
        <dbReference type="EMBL" id="ARW68178.1"/>
    </source>
</evidence>
<dbReference type="GeneID" id="33361452"/>
<organism evidence="2">
    <name type="scientific">Cliftonaea pectinata</name>
    <dbReference type="NCBI Taxonomy" id="2007206"/>
    <lineage>
        <taxon>Eukaryota</taxon>
        <taxon>Rhodophyta</taxon>
        <taxon>Florideophyceae</taxon>
        <taxon>Rhodymeniophycidae</taxon>
        <taxon>Ceramiales</taxon>
        <taxon>Rhodomelaceae</taxon>
        <taxon>Polyzonieae</taxon>
        <taxon>Cliftonaea</taxon>
    </lineage>
</organism>
<keyword evidence="2" id="KW-0934">Plastid</keyword>
<proteinExistence type="predicted"/>
<keyword evidence="2" id="KW-0150">Chloroplast</keyword>
<dbReference type="EMBL" id="MF101450">
    <property type="protein sequence ID" value="ARW68178.1"/>
    <property type="molecule type" value="Genomic_DNA"/>
</dbReference>
<dbReference type="AlphaFoldDB" id="A0A1Z1MQ45"/>
<evidence type="ECO:0000256" key="1">
    <source>
        <dbReference type="SAM" id="Phobius"/>
    </source>
</evidence>
<name>A0A1Z1MQ45_9FLOR</name>
<feature type="transmembrane region" description="Helical" evidence="1">
    <location>
        <begin position="13"/>
        <end position="37"/>
    </location>
</feature>
<keyword evidence="1" id="KW-0472">Membrane</keyword>
<protein>
    <submittedName>
        <fullName evidence="2">Uncharacterized protein</fullName>
    </submittedName>
</protein>
<keyword evidence="1" id="KW-0812">Transmembrane</keyword>
<dbReference type="RefSeq" id="YP_009398805.1">
    <property type="nucleotide sequence ID" value="NC_035294.1"/>
</dbReference>
<geneLocation type="chloroplast" evidence="2"/>
<sequence length="38" mass="4745">MLLYDRSINHLQVFFHTFLETSLYFEIYLSYCFFCILL</sequence>
<gene>
    <name evidence="2" type="primary">orf38</name>
</gene>